<name>A0A4Z0GM17_9BACL</name>
<evidence type="ECO:0000256" key="1">
    <source>
        <dbReference type="SAM" id="Phobius"/>
    </source>
</evidence>
<keyword evidence="1" id="KW-0812">Transmembrane</keyword>
<dbReference type="Pfam" id="PF23750">
    <property type="entry name" value="RsgI_M"/>
    <property type="match status" value="1"/>
</dbReference>
<protein>
    <recommendedName>
        <fullName evidence="2">Anti-sigma factor RsgI-like middle domain-containing protein</fullName>
    </recommendedName>
</protein>
<sequence>MSRHGRRAIILTNEGDFQSVRLRRSAKLSIGQTVHSEHLSQFRTVRRFLLAPVMAIGLSALCLAPLSQSAIAPGRSVAAYVNFDLGPSIEAGVGKDFRIISVRPMGKEASEIVPDPSSFNGMTFKEFSSALIHRMNQCGKLSRGSHFLISTAFTNLVPGYQRLSFSDALFHAFTSSSSRLLNEGGIASQWIRSTMYDRAMAQKKGISTGKYFLYLQANARGSGLTLSKVKKLSVSAIEEATPALTVPWRTIMNEISPNRNHQSLIEGASFNIRNSSPLFQDPFQNLKQSRSDNRSSYLFPKGASFQMTAAERREA</sequence>
<dbReference type="AlphaFoldDB" id="A0A4Z0GM17"/>
<evidence type="ECO:0000259" key="2">
    <source>
        <dbReference type="Pfam" id="PF23750"/>
    </source>
</evidence>
<evidence type="ECO:0000313" key="4">
    <source>
        <dbReference type="Proteomes" id="UP000298347"/>
    </source>
</evidence>
<keyword evidence="1" id="KW-1133">Transmembrane helix</keyword>
<feature type="transmembrane region" description="Helical" evidence="1">
    <location>
        <begin position="48"/>
        <end position="66"/>
    </location>
</feature>
<feature type="domain" description="Anti-sigma factor RsgI-like middle" evidence="2">
    <location>
        <begin position="79"/>
        <end position="215"/>
    </location>
</feature>
<reference evidence="3 4" key="1">
    <citation type="journal article" date="2015" name="Int. J. Syst. Evol. Microbiol.">
        <title>Sporolactobacillus shoreae sp. nov. and Sporolactobacillus spathodeae sp. nov., two spore-forming lactic acid bacteria isolated from tree barks in Thailand.</title>
        <authorList>
            <person name="Thamacharoensuk T."/>
            <person name="Kitahara M."/>
            <person name="Ohkuma M."/>
            <person name="Thongchul N."/>
            <person name="Tanasupawat S."/>
        </authorList>
    </citation>
    <scope>NUCLEOTIDE SEQUENCE [LARGE SCALE GENOMIC DNA]</scope>
    <source>
        <strain evidence="3 4">BK92</strain>
    </source>
</reference>
<evidence type="ECO:0000313" key="3">
    <source>
        <dbReference type="EMBL" id="TGA97242.1"/>
    </source>
</evidence>
<organism evidence="3 4">
    <name type="scientific">Sporolactobacillus shoreae</name>
    <dbReference type="NCBI Taxonomy" id="1465501"/>
    <lineage>
        <taxon>Bacteria</taxon>
        <taxon>Bacillati</taxon>
        <taxon>Bacillota</taxon>
        <taxon>Bacilli</taxon>
        <taxon>Bacillales</taxon>
        <taxon>Sporolactobacillaceae</taxon>
        <taxon>Sporolactobacillus</taxon>
    </lineage>
</organism>
<comment type="caution">
    <text evidence="3">The sequence shown here is derived from an EMBL/GenBank/DDBJ whole genome shotgun (WGS) entry which is preliminary data.</text>
</comment>
<gene>
    <name evidence="3" type="ORF">E4665_12660</name>
</gene>
<keyword evidence="4" id="KW-1185">Reference proteome</keyword>
<proteinExistence type="predicted"/>
<keyword evidence="1" id="KW-0472">Membrane</keyword>
<dbReference type="Proteomes" id="UP000298347">
    <property type="component" value="Unassembled WGS sequence"/>
</dbReference>
<dbReference type="InterPro" id="IPR055431">
    <property type="entry name" value="RsgI_M"/>
</dbReference>
<accession>A0A4Z0GM17</accession>
<dbReference type="OrthoDB" id="9800626at2"/>
<dbReference type="EMBL" id="SRJD01000015">
    <property type="protein sequence ID" value="TGA97242.1"/>
    <property type="molecule type" value="Genomic_DNA"/>
</dbReference>